<dbReference type="eggNOG" id="ENOG50319MM">
    <property type="taxonomic scope" value="Bacteria"/>
</dbReference>
<organism evidence="1 2">
    <name type="scientific">Campylobacter cuniculorum DSM 23162 = LMG 24588</name>
    <dbReference type="NCBI Taxonomy" id="1121267"/>
    <lineage>
        <taxon>Bacteria</taxon>
        <taxon>Pseudomonadati</taxon>
        <taxon>Campylobacterota</taxon>
        <taxon>Epsilonproteobacteria</taxon>
        <taxon>Campylobacterales</taxon>
        <taxon>Campylobacteraceae</taxon>
        <taxon>Campylobacter</taxon>
    </lineage>
</organism>
<name>A0A1W6BV02_9BACT</name>
<gene>
    <name evidence="1" type="ORF">CCUN_0253</name>
</gene>
<dbReference type="PROSITE" id="PS51257">
    <property type="entry name" value="PROKAR_LIPOPROTEIN"/>
    <property type="match status" value="1"/>
</dbReference>
<protein>
    <recommendedName>
        <fullName evidence="3">Lipoprotein</fullName>
    </recommendedName>
</protein>
<dbReference type="EMBL" id="CP020867">
    <property type="protein sequence ID" value="ARJ55908.1"/>
    <property type="molecule type" value="Genomic_DNA"/>
</dbReference>
<sequence length="83" mass="9596">MKTILKFIIFCFVSLLLMHIFLGCSAKKELMIKTEYQEVKVPIKCPLKVPKKPRFNNDLSSAKRLSTYYLEVEYIAKSCTSGE</sequence>
<dbReference type="OrthoDB" id="5362327at2"/>
<proteinExistence type="predicted"/>
<evidence type="ECO:0000313" key="2">
    <source>
        <dbReference type="Proteomes" id="UP000192902"/>
    </source>
</evidence>
<accession>A0A1W6BV02</accession>
<reference evidence="1 2" key="1">
    <citation type="submission" date="2017-04" db="EMBL/GenBank/DDBJ databases">
        <title>Complete genome sequence of the Campylobacter cuniculorum type strain LMG24588.</title>
        <authorList>
            <person name="Miller W.G."/>
            <person name="Yee E."/>
            <person name="Revez J."/>
            <person name="Bono J.L."/>
            <person name="Rossi M."/>
        </authorList>
    </citation>
    <scope>NUCLEOTIDE SEQUENCE [LARGE SCALE GENOMIC DNA]</scope>
    <source>
        <strain evidence="1 2">LMG 24588</strain>
    </source>
</reference>
<dbReference type="AlphaFoldDB" id="A0A1W6BV02"/>
<evidence type="ECO:0000313" key="1">
    <source>
        <dbReference type="EMBL" id="ARJ55908.1"/>
    </source>
</evidence>
<evidence type="ECO:0008006" key="3">
    <source>
        <dbReference type="Google" id="ProtNLM"/>
    </source>
</evidence>
<dbReference type="KEGG" id="ccun:CCUN_0253"/>
<dbReference type="Proteomes" id="UP000192902">
    <property type="component" value="Chromosome"/>
</dbReference>